<feature type="coiled-coil region" evidence="1">
    <location>
        <begin position="128"/>
        <end position="158"/>
    </location>
</feature>
<sequence>MRPSTTVVAVYGLALMASTGVSGVHAATCSQDMLSAQNTFVQGQKTLFQSCLNDLKISTQPSSNDAWMSFVSDDYLSGSKADAICATDNCVRALIAVMETLPDCCSQSSSGVRNLPRLADDILHQCDIRDARKLAEELEEEIKKLPDLKVQIQSLQRLDAHSSSSSSTAGTSVGDGVDVIIDVKKREMMKTGGYGLVQSEKQSGNAGGADSAAISSVASVSSLVLALGMAIQFLL</sequence>
<accession>A0A8K1CF77</accession>
<dbReference type="AlphaFoldDB" id="A0A8K1CF77"/>
<evidence type="ECO:0000256" key="1">
    <source>
        <dbReference type="SAM" id="Coils"/>
    </source>
</evidence>
<name>A0A8K1CF77_PYTOL</name>
<dbReference type="OrthoDB" id="163947at2759"/>
<dbReference type="EMBL" id="SPLM01000076">
    <property type="protein sequence ID" value="TMW61448.1"/>
    <property type="molecule type" value="Genomic_DNA"/>
</dbReference>
<proteinExistence type="predicted"/>
<evidence type="ECO:0000313" key="3">
    <source>
        <dbReference type="EMBL" id="TMW61448.1"/>
    </source>
</evidence>
<evidence type="ECO:0000313" key="4">
    <source>
        <dbReference type="Proteomes" id="UP000794436"/>
    </source>
</evidence>
<feature type="signal peptide" evidence="2">
    <location>
        <begin position="1"/>
        <end position="26"/>
    </location>
</feature>
<protein>
    <recommendedName>
        <fullName evidence="5">Elicitin-like protein</fullName>
    </recommendedName>
</protein>
<evidence type="ECO:0000256" key="2">
    <source>
        <dbReference type="SAM" id="SignalP"/>
    </source>
</evidence>
<organism evidence="3 4">
    <name type="scientific">Pythium oligandrum</name>
    <name type="common">Mycoparasitic fungus</name>
    <dbReference type="NCBI Taxonomy" id="41045"/>
    <lineage>
        <taxon>Eukaryota</taxon>
        <taxon>Sar</taxon>
        <taxon>Stramenopiles</taxon>
        <taxon>Oomycota</taxon>
        <taxon>Peronosporomycetes</taxon>
        <taxon>Pythiales</taxon>
        <taxon>Pythiaceae</taxon>
        <taxon>Pythium</taxon>
    </lineage>
</organism>
<feature type="chain" id="PRO_5035475816" description="Elicitin-like protein" evidence="2">
    <location>
        <begin position="27"/>
        <end position="235"/>
    </location>
</feature>
<keyword evidence="1" id="KW-0175">Coiled coil</keyword>
<reference evidence="3" key="1">
    <citation type="submission" date="2019-03" db="EMBL/GenBank/DDBJ databases">
        <title>Long read genome sequence of the mycoparasitic Pythium oligandrum ATCC 38472 isolated from sugarbeet rhizosphere.</title>
        <authorList>
            <person name="Gaulin E."/>
        </authorList>
    </citation>
    <scope>NUCLEOTIDE SEQUENCE</scope>
    <source>
        <strain evidence="3">ATCC 38472_TT</strain>
    </source>
</reference>
<dbReference type="Proteomes" id="UP000794436">
    <property type="component" value="Unassembled WGS sequence"/>
</dbReference>
<evidence type="ECO:0008006" key="5">
    <source>
        <dbReference type="Google" id="ProtNLM"/>
    </source>
</evidence>
<keyword evidence="2" id="KW-0732">Signal</keyword>
<comment type="caution">
    <text evidence="3">The sequence shown here is derived from an EMBL/GenBank/DDBJ whole genome shotgun (WGS) entry which is preliminary data.</text>
</comment>
<keyword evidence="4" id="KW-1185">Reference proteome</keyword>
<gene>
    <name evidence="3" type="ORF">Poli38472_012639</name>
</gene>